<sequence length="128" mass="15273">MTKKYAENYIIVILKRNKGEPMTATEIIYQLRDAGVRMDKGTITKVARVSKEIGSVWSRMELKWIFFLKNKDIDKNKLSISRKFKYAIQKTEEEEEERRQQQLRILEGPFVRKNKVAFHEADGVTRWY</sequence>
<comment type="caution">
    <text evidence="1">The sequence shown here is derived from an EMBL/GenBank/DDBJ whole genome shotgun (WGS) entry which is preliminary data.</text>
</comment>
<evidence type="ECO:0000313" key="1">
    <source>
        <dbReference type="EMBL" id="KKN67104.1"/>
    </source>
</evidence>
<dbReference type="AlphaFoldDB" id="A0A0F9SJ62"/>
<gene>
    <name evidence="1" type="ORF">LCGC14_0464510</name>
</gene>
<name>A0A0F9SJ62_9ZZZZ</name>
<organism evidence="1">
    <name type="scientific">marine sediment metagenome</name>
    <dbReference type="NCBI Taxonomy" id="412755"/>
    <lineage>
        <taxon>unclassified sequences</taxon>
        <taxon>metagenomes</taxon>
        <taxon>ecological metagenomes</taxon>
    </lineage>
</organism>
<protein>
    <submittedName>
        <fullName evidence="1">Uncharacterized protein</fullName>
    </submittedName>
</protein>
<proteinExistence type="predicted"/>
<reference evidence="1" key="1">
    <citation type="journal article" date="2015" name="Nature">
        <title>Complex archaea that bridge the gap between prokaryotes and eukaryotes.</title>
        <authorList>
            <person name="Spang A."/>
            <person name="Saw J.H."/>
            <person name="Jorgensen S.L."/>
            <person name="Zaremba-Niedzwiedzka K."/>
            <person name="Martijn J."/>
            <person name="Lind A.E."/>
            <person name="van Eijk R."/>
            <person name="Schleper C."/>
            <person name="Guy L."/>
            <person name="Ettema T.J."/>
        </authorList>
    </citation>
    <scope>NUCLEOTIDE SEQUENCE</scope>
</reference>
<dbReference type="EMBL" id="LAZR01000483">
    <property type="protein sequence ID" value="KKN67104.1"/>
    <property type="molecule type" value="Genomic_DNA"/>
</dbReference>
<accession>A0A0F9SJ62</accession>